<evidence type="ECO:0000256" key="3">
    <source>
        <dbReference type="ARBA" id="ARBA00023163"/>
    </source>
</evidence>
<evidence type="ECO:0000313" key="7">
    <source>
        <dbReference type="EMBL" id="TFH55837.1"/>
    </source>
</evidence>
<gene>
    <name evidence="7" type="ORF">EXY26_01780</name>
</gene>
<proteinExistence type="predicted"/>
<feature type="domain" description="HTH tetR-type" evidence="6">
    <location>
        <begin position="23"/>
        <end position="83"/>
    </location>
</feature>
<accession>A0A4Y8TX44</accession>
<sequence>MTCAAQNKENTVARRAGVHQGTPENEKAILSAALTLAVTAGYEGTTMSKVAKLSGLPIGSVYWHFKNKEHLFSELIDFCFAQWKIDHTGPTNRDLLRRSIAESAGGSVNPENETEAFWILALLFALEKRLEGNLARERYLEVRKEMFEHMVARVEPGIPDVVLEADPNFGRKMVVLGRALTDGFYVAASAGDDIDYLEFAELSSAAINALVAREVERVTAKESK</sequence>
<dbReference type="Gene3D" id="1.10.357.10">
    <property type="entry name" value="Tetracycline Repressor, domain 2"/>
    <property type="match status" value="1"/>
</dbReference>
<dbReference type="GO" id="GO:0000976">
    <property type="term" value="F:transcription cis-regulatory region binding"/>
    <property type="evidence" value="ECO:0007669"/>
    <property type="project" value="TreeGrafter"/>
</dbReference>
<evidence type="ECO:0000256" key="5">
    <source>
        <dbReference type="SAM" id="MobiDB-lite"/>
    </source>
</evidence>
<protein>
    <submittedName>
        <fullName evidence="7">TetR/AcrR family transcriptional regulator</fullName>
    </submittedName>
</protein>
<evidence type="ECO:0000256" key="1">
    <source>
        <dbReference type="ARBA" id="ARBA00023015"/>
    </source>
</evidence>
<evidence type="ECO:0000256" key="2">
    <source>
        <dbReference type="ARBA" id="ARBA00023125"/>
    </source>
</evidence>
<name>A0A4Y8TX44_9MICC</name>
<dbReference type="PRINTS" id="PR00455">
    <property type="entry name" value="HTHTETR"/>
</dbReference>
<dbReference type="Pfam" id="PF00440">
    <property type="entry name" value="TetR_N"/>
    <property type="match status" value="1"/>
</dbReference>
<evidence type="ECO:0000256" key="4">
    <source>
        <dbReference type="PROSITE-ProRule" id="PRU00335"/>
    </source>
</evidence>
<dbReference type="EMBL" id="SPDS01000001">
    <property type="protein sequence ID" value="TFH55837.1"/>
    <property type="molecule type" value="Genomic_DNA"/>
</dbReference>
<keyword evidence="3" id="KW-0804">Transcription</keyword>
<organism evidence="7 8">
    <name type="scientific">Glutamicibacter arilaitensis</name>
    <dbReference type="NCBI Taxonomy" id="256701"/>
    <lineage>
        <taxon>Bacteria</taxon>
        <taxon>Bacillati</taxon>
        <taxon>Actinomycetota</taxon>
        <taxon>Actinomycetes</taxon>
        <taxon>Micrococcales</taxon>
        <taxon>Micrococcaceae</taxon>
        <taxon>Glutamicibacter</taxon>
    </lineage>
</organism>
<dbReference type="GO" id="GO:0003700">
    <property type="term" value="F:DNA-binding transcription factor activity"/>
    <property type="evidence" value="ECO:0007669"/>
    <property type="project" value="TreeGrafter"/>
</dbReference>
<keyword evidence="2 4" id="KW-0238">DNA-binding</keyword>
<dbReference type="PANTHER" id="PTHR30055">
    <property type="entry name" value="HTH-TYPE TRANSCRIPTIONAL REGULATOR RUTR"/>
    <property type="match status" value="1"/>
</dbReference>
<evidence type="ECO:0000259" key="6">
    <source>
        <dbReference type="PROSITE" id="PS50977"/>
    </source>
</evidence>
<reference evidence="7 8" key="1">
    <citation type="submission" date="2019-03" db="EMBL/GenBank/DDBJ databases">
        <title>Glutamicibacter sp. LJH19 genome.</title>
        <authorList>
            <person name="Sinai Borker S."/>
            <person name="Kumar R."/>
        </authorList>
    </citation>
    <scope>NUCLEOTIDE SEQUENCE [LARGE SCALE GENOMIC DNA]</scope>
    <source>
        <strain evidence="7 8">LJH19</strain>
    </source>
</reference>
<dbReference type="InterPro" id="IPR001647">
    <property type="entry name" value="HTH_TetR"/>
</dbReference>
<keyword evidence="1" id="KW-0805">Transcription regulation</keyword>
<dbReference type="SUPFAM" id="SSF46689">
    <property type="entry name" value="Homeodomain-like"/>
    <property type="match status" value="1"/>
</dbReference>
<dbReference type="InterPro" id="IPR050109">
    <property type="entry name" value="HTH-type_TetR-like_transc_reg"/>
</dbReference>
<feature type="DNA-binding region" description="H-T-H motif" evidence="4">
    <location>
        <begin position="46"/>
        <end position="65"/>
    </location>
</feature>
<dbReference type="InterPro" id="IPR009057">
    <property type="entry name" value="Homeodomain-like_sf"/>
</dbReference>
<feature type="compositionally biased region" description="Polar residues" evidence="5">
    <location>
        <begin position="1"/>
        <end position="10"/>
    </location>
</feature>
<dbReference type="AlphaFoldDB" id="A0A4Y8TX44"/>
<comment type="caution">
    <text evidence="7">The sequence shown here is derived from an EMBL/GenBank/DDBJ whole genome shotgun (WGS) entry which is preliminary data.</text>
</comment>
<dbReference type="PANTHER" id="PTHR30055:SF240">
    <property type="entry name" value="HTH-TYPE TRANSCRIPTIONAL REGULATOR ACRR"/>
    <property type="match status" value="1"/>
</dbReference>
<dbReference type="Proteomes" id="UP000297638">
    <property type="component" value="Unassembled WGS sequence"/>
</dbReference>
<dbReference type="PROSITE" id="PS50977">
    <property type="entry name" value="HTH_TETR_2"/>
    <property type="match status" value="1"/>
</dbReference>
<feature type="region of interest" description="Disordered" evidence="5">
    <location>
        <begin position="1"/>
        <end position="20"/>
    </location>
</feature>
<evidence type="ECO:0000313" key="8">
    <source>
        <dbReference type="Proteomes" id="UP000297638"/>
    </source>
</evidence>